<name>A0A645EI53_9ZZZZ</name>
<sequence length="69" mass="7468">MISVLGLPLERAKELLAAEGIEVTITEARSKKGVPGGTDARVIRQTQTGEAKLILVYSVFRTEPTEQEA</sequence>
<gene>
    <name evidence="1" type="ORF">SDC9_148831</name>
</gene>
<proteinExistence type="predicted"/>
<accession>A0A645EI53</accession>
<evidence type="ECO:0000313" key="1">
    <source>
        <dbReference type="EMBL" id="MPN01621.1"/>
    </source>
</evidence>
<reference evidence="1" key="1">
    <citation type="submission" date="2019-08" db="EMBL/GenBank/DDBJ databases">
        <authorList>
            <person name="Kucharzyk K."/>
            <person name="Murdoch R.W."/>
            <person name="Higgins S."/>
            <person name="Loffler F."/>
        </authorList>
    </citation>
    <scope>NUCLEOTIDE SEQUENCE</scope>
</reference>
<dbReference type="AlphaFoldDB" id="A0A645EI53"/>
<evidence type="ECO:0008006" key="2">
    <source>
        <dbReference type="Google" id="ProtNLM"/>
    </source>
</evidence>
<protein>
    <recommendedName>
        <fullName evidence="2">PASTA domain-containing protein</fullName>
    </recommendedName>
</protein>
<comment type="caution">
    <text evidence="1">The sequence shown here is derived from an EMBL/GenBank/DDBJ whole genome shotgun (WGS) entry which is preliminary data.</text>
</comment>
<dbReference type="EMBL" id="VSSQ01047615">
    <property type="protein sequence ID" value="MPN01621.1"/>
    <property type="molecule type" value="Genomic_DNA"/>
</dbReference>
<organism evidence="1">
    <name type="scientific">bioreactor metagenome</name>
    <dbReference type="NCBI Taxonomy" id="1076179"/>
    <lineage>
        <taxon>unclassified sequences</taxon>
        <taxon>metagenomes</taxon>
        <taxon>ecological metagenomes</taxon>
    </lineage>
</organism>